<dbReference type="RefSeq" id="WP_212493355.1">
    <property type="nucleotide sequence ID" value="NZ_JAFCJH010000018.1"/>
</dbReference>
<feature type="transmembrane region" description="Helical" evidence="1">
    <location>
        <begin position="138"/>
        <end position="159"/>
    </location>
</feature>
<dbReference type="InterPro" id="IPR025640">
    <property type="entry name" value="GYF_2"/>
</dbReference>
<feature type="transmembrane region" description="Helical" evidence="1">
    <location>
        <begin position="98"/>
        <end position="118"/>
    </location>
</feature>
<dbReference type="Proteomes" id="UP001315278">
    <property type="component" value="Unassembled WGS sequence"/>
</dbReference>
<evidence type="ECO:0000313" key="3">
    <source>
        <dbReference type="EMBL" id="MBR0797485.1"/>
    </source>
</evidence>
<name>A0ABS5FL21_9BRAD</name>
<dbReference type="EMBL" id="JAFCJH010000018">
    <property type="protein sequence ID" value="MBR0797485.1"/>
    <property type="molecule type" value="Genomic_DNA"/>
</dbReference>
<sequence length="296" mass="33025">MSNRNWFYASEGQQKGPLPEVQLRDLIARGTIRHDTLVWTEGMSGWQKAAEIPGLIPGAAPPPAFPQAGGPPVVASGGYSGGPLSIDFGIWEFTWRSIVFAIASAFVIPLPWMLVWYLKWLIPCVRVPGRPNLSFEGTAMAVVPWFFGAVVLFIAVRLLDIRVLDILIFLAEIALYWLFFKWVIANIASNGQLLGLSFVGTPWALIGWALLATISFITIIGWAWVYAAATRWFCRNIEGTRHEVIFNGSGLEFLWRVIVAAIGAAFIIPIPWVYRWIWRWLASQTVLVERGSQPGV</sequence>
<feature type="transmembrane region" description="Helical" evidence="1">
    <location>
        <begin position="253"/>
        <end position="274"/>
    </location>
</feature>
<evidence type="ECO:0000313" key="4">
    <source>
        <dbReference type="Proteomes" id="UP001315278"/>
    </source>
</evidence>
<reference evidence="4" key="1">
    <citation type="journal article" date="2021" name="ISME J.">
        <title>Evolutionary origin and ecological implication of a unique nif island in free-living Bradyrhizobium lineages.</title>
        <authorList>
            <person name="Tao J."/>
        </authorList>
    </citation>
    <scope>NUCLEOTIDE SEQUENCE [LARGE SCALE GENOMIC DNA]</scope>
    <source>
        <strain evidence="4">SZCCT0434</strain>
    </source>
</reference>
<feature type="domain" description="GYF" evidence="2">
    <location>
        <begin position="6"/>
        <end position="55"/>
    </location>
</feature>
<evidence type="ECO:0000259" key="2">
    <source>
        <dbReference type="Pfam" id="PF14237"/>
    </source>
</evidence>
<comment type="caution">
    <text evidence="3">The sequence shown here is derived from an EMBL/GenBank/DDBJ whole genome shotgun (WGS) entry which is preliminary data.</text>
</comment>
<dbReference type="Pfam" id="PF14237">
    <property type="entry name" value="GYF_2"/>
    <property type="match status" value="1"/>
</dbReference>
<proteinExistence type="predicted"/>
<evidence type="ECO:0000256" key="1">
    <source>
        <dbReference type="SAM" id="Phobius"/>
    </source>
</evidence>
<gene>
    <name evidence="3" type="ORF">JQ615_19020</name>
</gene>
<feature type="transmembrane region" description="Helical" evidence="1">
    <location>
        <begin position="166"/>
        <end position="185"/>
    </location>
</feature>
<keyword evidence="1" id="KW-0472">Membrane</keyword>
<protein>
    <submittedName>
        <fullName evidence="3">DUF4339 domain-containing protein</fullName>
    </submittedName>
</protein>
<organism evidence="3 4">
    <name type="scientific">Bradyrhizobium jicamae</name>
    <dbReference type="NCBI Taxonomy" id="280332"/>
    <lineage>
        <taxon>Bacteria</taxon>
        <taxon>Pseudomonadati</taxon>
        <taxon>Pseudomonadota</taxon>
        <taxon>Alphaproteobacteria</taxon>
        <taxon>Hyphomicrobiales</taxon>
        <taxon>Nitrobacteraceae</taxon>
        <taxon>Bradyrhizobium</taxon>
    </lineage>
</organism>
<feature type="transmembrane region" description="Helical" evidence="1">
    <location>
        <begin position="205"/>
        <end position="233"/>
    </location>
</feature>
<keyword evidence="1" id="KW-0812">Transmembrane</keyword>
<keyword evidence="1" id="KW-1133">Transmembrane helix</keyword>
<keyword evidence="4" id="KW-1185">Reference proteome</keyword>
<accession>A0ABS5FL21</accession>